<reference evidence="2 3" key="1">
    <citation type="submission" date="2015-06" db="EMBL/GenBank/DDBJ databases">
        <title>Draft genome of the ant-associated black yeast Phialophora attae CBS 131958.</title>
        <authorList>
            <person name="Moreno L.F."/>
            <person name="Stielow B.J."/>
            <person name="de Hoog S."/>
            <person name="Vicente V.A."/>
            <person name="Weiss V.A."/>
            <person name="de Vries M."/>
            <person name="Cruz L.M."/>
            <person name="Souza E.M."/>
        </authorList>
    </citation>
    <scope>NUCLEOTIDE SEQUENCE [LARGE SCALE GENOMIC DNA]</scope>
    <source>
        <strain evidence="2 3">CBS 131958</strain>
    </source>
</reference>
<organism evidence="2 3">
    <name type="scientific">Cyphellophora attinorum</name>
    <dbReference type="NCBI Taxonomy" id="1664694"/>
    <lineage>
        <taxon>Eukaryota</taxon>
        <taxon>Fungi</taxon>
        <taxon>Dikarya</taxon>
        <taxon>Ascomycota</taxon>
        <taxon>Pezizomycotina</taxon>
        <taxon>Eurotiomycetes</taxon>
        <taxon>Chaetothyriomycetidae</taxon>
        <taxon>Chaetothyriales</taxon>
        <taxon>Cyphellophoraceae</taxon>
        <taxon>Cyphellophora</taxon>
    </lineage>
</organism>
<dbReference type="VEuPathDB" id="FungiDB:AB675_7934"/>
<feature type="region of interest" description="Disordered" evidence="1">
    <location>
        <begin position="1"/>
        <end position="32"/>
    </location>
</feature>
<name>A0A0N1HB74_9EURO</name>
<dbReference type="InterPro" id="IPR044688">
    <property type="entry name" value="SCI-1-like"/>
</dbReference>
<proteinExistence type="predicted"/>
<evidence type="ECO:0000313" key="2">
    <source>
        <dbReference type="EMBL" id="KPI41253.1"/>
    </source>
</evidence>
<dbReference type="PANTHER" id="PTHR34117:SF1">
    <property type="entry name" value="STYLE CELL-CYCLE INHIBITOR 1"/>
    <property type="match status" value="1"/>
</dbReference>
<dbReference type="RefSeq" id="XP_018001216.1">
    <property type="nucleotide sequence ID" value="XM_018148340.1"/>
</dbReference>
<feature type="compositionally biased region" description="Acidic residues" evidence="1">
    <location>
        <begin position="132"/>
        <end position="141"/>
    </location>
</feature>
<dbReference type="AlphaFoldDB" id="A0A0N1HB74"/>
<feature type="compositionally biased region" description="Polar residues" evidence="1">
    <location>
        <begin position="153"/>
        <end position="166"/>
    </location>
</feature>
<dbReference type="PANTHER" id="PTHR34117">
    <property type="entry name" value="STYLE CELL-CYCLE INHIBITOR 1"/>
    <property type="match status" value="1"/>
</dbReference>
<feature type="compositionally biased region" description="Acidic residues" evidence="1">
    <location>
        <begin position="249"/>
        <end position="259"/>
    </location>
</feature>
<feature type="region of interest" description="Disordered" evidence="1">
    <location>
        <begin position="106"/>
        <end position="298"/>
    </location>
</feature>
<dbReference type="STRING" id="1664694.A0A0N1HB74"/>
<keyword evidence="3" id="KW-1185">Reference proteome</keyword>
<feature type="compositionally biased region" description="Basic and acidic residues" evidence="1">
    <location>
        <begin position="191"/>
        <end position="233"/>
    </location>
</feature>
<feature type="compositionally biased region" description="Low complexity" evidence="1">
    <location>
        <begin position="234"/>
        <end position="244"/>
    </location>
</feature>
<evidence type="ECO:0000313" key="3">
    <source>
        <dbReference type="Proteomes" id="UP000038010"/>
    </source>
</evidence>
<dbReference type="OrthoDB" id="2139939at2759"/>
<dbReference type="EMBL" id="LFJN01000010">
    <property type="protein sequence ID" value="KPI41253.1"/>
    <property type="molecule type" value="Genomic_DNA"/>
</dbReference>
<accession>A0A0N1HB74</accession>
<dbReference type="GeneID" id="28740220"/>
<comment type="caution">
    <text evidence="2">The sequence shown here is derived from an EMBL/GenBank/DDBJ whole genome shotgun (WGS) entry which is preliminary data.</text>
</comment>
<feature type="compositionally biased region" description="Basic and acidic residues" evidence="1">
    <location>
        <begin position="272"/>
        <end position="298"/>
    </location>
</feature>
<evidence type="ECO:0000256" key="1">
    <source>
        <dbReference type="SAM" id="MobiDB-lite"/>
    </source>
</evidence>
<sequence>MAGHDEVSRPRSPDRERDRKRQRRHSPDSHRADIVKALPFGARTLNKHDLEAHRPMFTLYLDIQKHKDIDELDEREIKGRWKSFIHKWNRGELAEGWYDPQTLTKAVTSAASTQRRSPSSVQPYNSHRPGNDEEDEDDDYGPDLPADLVASKKSANGQLGQLTTGPSIPRPSDLVALREEAAESAAASRQASRDAFRSDRKTERKLQTQRLDELVPRAESGTRERQLEKRKEAAASNRSFAQAAHEAGDADLPDDDVMGDADSLGQLKKMKRENERKKNERELRREEMARARRAEREEKLDVLRKKEAKTMEGLRALAQARFGGGAGGVGDEDGGKQAP</sequence>
<gene>
    <name evidence="2" type="ORF">AB675_7934</name>
</gene>
<protein>
    <submittedName>
        <fullName evidence="2">Uncharacterized protein</fullName>
    </submittedName>
</protein>
<dbReference type="Proteomes" id="UP000038010">
    <property type="component" value="Unassembled WGS sequence"/>
</dbReference>
<feature type="compositionally biased region" description="Polar residues" evidence="1">
    <location>
        <begin position="106"/>
        <end position="125"/>
    </location>
</feature>